<evidence type="ECO:0000313" key="5">
    <source>
        <dbReference type="EMBL" id="SEO99500.1"/>
    </source>
</evidence>
<dbReference type="GO" id="GO:0019521">
    <property type="term" value="P:D-gluconate metabolic process"/>
    <property type="evidence" value="ECO:0007669"/>
    <property type="project" value="UniProtKB-KW"/>
</dbReference>
<dbReference type="InterPro" id="IPR036291">
    <property type="entry name" value="NAD(P)-bd_dom_sf"/>
</dbReference>
<dbReference type="PRINTS" id="PR00076">
    <property type="entry name" value="6PGDHDRGNASE"/>
</dbReference>
<dbReference type="OrthoDB" id="9804542at2"/>
<dbReference type="Gene3D" id="3.40.50.720">
    <property type="entry name" value="NAD(P)-binding Rossmann-like Domain"/>
    <property type="match status" value="1"/>
</dbReference>
<dbReference type="NCBIfam" id="NF007161">
    <property type="entry name" value="PRK09599.1"/>
    <property type="match status" value="1"/>
</dbReference>
<dbReference type="STRING" id="112903.SAMN04490178_10877"/>
<keyword evidence="3" id="KW-0311">Gluconate utilization</keyword>
<evidence type="ECO:0000313" key="6">
    <source>
        <dbReference type="Proteomes" id="UP000198847"/>
    </source>
</evidence>
<dbReference type="InterPro" id="IPR006183">
    <property type="entry name" value="Pgluconate_DH"/>
</dbReference>
<evidence type="ECO:0000256" key="3">
    <source>
        <dbReference type="ARBA" id="ARBA00023064"/>
    </source>
</evidence>
<evidence type="ECO:0000256" key="1">
    <source>
        <dbReference type="ARBA" id="ARBA00008419"/>
    </source>
</evidence>
<dbReference type="SUPFAM" id="SSF48179">
    <property type="entry name" value="6-phosphogluconate dehydrogenase C-terminal domain-like"/>
    <property type="match status" value="1"/>
</dbReference>
<comment type="similarity">
    <text evidence="1">Belongs to the 6-phosphogluconate dehydrogenase family.</text>
</comment>
<sequence>MKLGLIGIGKMGYNLAENVLDKGHELTVYDINPDNMKGLDAKGATIAGSIENLVSCLTSPRIIYLMLPVGEPVEQTIEQVLPQLSAGDILIDGGNSHYKDTLHRYTRLKKYGIHYLDCGTSGGVSGAKQGVCLMVGGDKEIYDYCAPLFLSISVAQGCVYTGASGSGHYCKMIHNGIEYGMMQAIAEGFELLQKSGFDYNLKDVAGVWNHGSVIRSWLMELLENALQTDCDLSGIKGIMYSTGEGKWSVEEALEHAVCTPVIALALLMRYRSLETDTFSGKVVAALRNQFGGHAVASCR</sequence>
<dbReference type="Gene3D" id="1.10.1040.10">
    <property type="entry name" value="N-(1-d-carboxylethyl)-l-norvaline Dehydrogenase, domain 2"/>
    <property type="match status" value="1"/>
</dbReference>
<keyword evidence="2" id="KW-0560">Oxidoreductase</keyword>
<keyword evidence="6" id="KW-1185">Reference proteome</keyword>
<dbReference type="AlphaFoldDB" id="A0A1H8U8B2"/>
<organism evidence="5 6">
    <name type="scientific">Propionispora vibrioides</name>
    <dbReference type="NCBI Taxonomy" id="112903"/>
    <lineage>
        <taxon>Bacteria</taxon>
        <taxon>Bacillati</taxon>
        <taxon>Bacillota</taxon>
        <taxon>Negativicutes</taxon>
        <taxon>Selenomonadales</taxon>
        <taxon>Sporomusaceae</taxon>
        <taxon>Propionispora</taxon>
    </lineage>
</organism>
<dbReference type="Pfam" id="PF00393">
    <property type="entry name" value="6PGD"/>
    <property type="match status" value="1"/>
</dbReference>
<feature type="domain" description="6-phosphogluconate dehydrogenase C-terminal" evidence="4">
    <location>
        <begin position="167"/>
        <end position="294"/>
    </location>
</feature>
<protein>
    <submittedName>
        <fullName evidence="5">6-phosphogluconate dehydrogenase</fullName>
    </submittedName>
</protein>
<gene>
    <name evidence="5" type="ORF">SAMN04490178_10877</name>
</gene>
<name>A0A1H8U8B2_9FIRM</name>
<dbReference type="InterPro" id="IPR008927">
    <property type="entry name" value="6-PGluconate_DH-like_C_sf"/>
</dbReference>
<dbReference type="GO" id="GO:0050661">
    <property type="term" value="F:NADP binding"/>
    <property type="evidence" value="ECO:0007669"/>
    <property type="project" value="InterPro"/>
</dbReference>
<dbReference type="PANTHER" id="PTHR11811">
    <property type="entry name" value="6-PHOSPHOGLUCONATE DEHYDROGENASE"/>
    <property type="match status" value="1"/>
</dbReference>
<dbReference type="SMART" id="SM01350">
    <property type="entry name" value="6PGD"/>
    <property type="match status" value="1"/>
</dbReference>
<dbReference type="Pfam" id="PF03446">
    <property type="entry name" value="NAD_binding_2"/>
    <property type="match status" value="1"/>
</dbReference>
<dbReference type="NCBIfam" id="TIGR00872">
    <property type="entry name" value="gnd_rel"/>
    <property type="match status" value="1"/>
</dbReference>
<dbReference type="InterPro" id="IPR013328">
    <property type="entry name" value="6PGD_dom2"/>
</dbReference>
<dbReference type="InterPro" id="IPR006114">
    <property type="entry name" value="6PGDH_C"/>
</dbReference>
<dbReference type="GO" id="GO:0004616">
    <property type="term" value="F:phosphogluconate dehydrogenase (decarboxylating) activity"/>
    <property type="evidence" value="ECO:0007669"/>
    <property type="project" value="InterPro"/>
</dbReference>
<dbReference type="GO" id="GO:0006098">
    <property type="term" value="P:pentose-phosphate shunt"/>
    <property type="evidence" value="ECO:0007669"/>
    <property type="project" value="InterPro"/>
</dbReference>
<evidence type="ECO:0000256" key="2">
    <source>
        <dbReference type="ARBA" id="ARBA00023002"/>
    </source>
</evidence>
<dbReference type="InterPro" id="IPR004849">
    <property type="entry name" value="6DGDH_YqeC"/>
</dbReference>
<dbReference type="SUPFAM" id="SSF51735">
    <property type="entry name" value="NAD(P)-binding Rossmann-fold domains"/>
    <property type="match status" value="1"/>
</dbReference>
<dbReference type="InterPro" id="IPR006115">
    <property type="entry name" value="6PGDH_NADP-bd"/>
</dbReference>
<dbReference type="EMBL" id="FODY01000008">
    <property type="protein sequence ID" value="SEO99500.1"/>
    <property type="molecule type" value="Genomic_DNA"/>
</dbReference>
<proteinExistence type="inferred from homology"/>
<reference evidence="5 6" key="1">
    <citation type="submission" date="2016-10" db="EMBL/GenBank/DDBJ databases">
        <authorList>
            <person name="de Groot N.N."/>
        </authorList>
    </citation>
    <scope>NUCLEOTIDE SEQUENCE [LARGE SCALE GENOMIC DNA]</scope>
    <source>
        <strain evidence="5 6">DSM 13305</strain>
    </source>
</reference>
<dbReference type="Proteomes" id="UP000198847">
    <property type="component" value="Unassembled WGS sequence"/>
</dbReference>
<accession>A0A1H8U8B2</accession>
<dbReference type="RefSeq" id="WP_091745765.1">
    <property type="nucleotide sequence ID" value="NZ_FODY01000008.1"/>
</dbReference>
<evidence type="ECO:0000259" key="4">
    <source>
        <dbReference type="SMART" id="SM01350"/>
    </source>
</evidence>